<dbReference type="EMBL" id="CP039965">
    <property type="protein sequence ID" value="QCO57633.1"/>
    <property type="molecule type" value="Genomic_DNA"/>
</dbReference>
<sequence>MAVTLKQVETVATYPDAPTGLSTEAAALDPVFIWQRIEAYVCHRFTARAVVWTVEGPGDWEPPLIPATVNAAQVWAGEAWSTVELSPAPDGFRLVSDGPYRITATVGGGTVPAAMSEAFRRLAEYVSDGIKPSMHKGRSGASSVNFSIGGDLSGSFSRNPAWMARAMINSGAADLLRPYRRAT</sequence>
<keyword evidence="2" id="KW-1185">Reference proteome</keyword>
<dbReference type="KEGG" id="pseb:EOK75_18215"/>
<dbReference type="RefSeq" id="WP_137195425.1">
    <property type="nucleotide sequence ID" value="NZ_CP039965.1"/>
</dbReference>
<dbReference type="AlphaFoldDB" id="A0A4P8EKZ8"/>
<geneLocation type="plasmid" evidence="1 2">
    <name>unnamed1</name>
</geneLocation>
<evidence type="ECO:0000313" key="2">
    <source>
        <dbReference type="Proteomes" id="UP000298631"/>
    </source>
</evidence>
<dbReference type="Proteomes" id="UP000298631">
    <property type="component" value="Plasmid unnamed1"/>
</dbReference>
<evidence type="ECO:0000313" key="1">
    <source>
        <dbReference type="EMBL" id="QCO57633.1"/>
    </source>
</evidence>
<keyword evidence="1" id="KW-0614">Plasmid</keyword>
<protein>
    <submittedName>
        <fullName evidence="1">Uncharacterized protein</fullName>
    </submittedName>
</protein>
<proteinExistence type="predicted"/>
<gene>
    <name evidence="1" type="ORF">EOK75_18215</name>
</gene>
<dbReference type="OrthoDB" id="7605215at2"/>
<organism evidence="1 2">
    <name type="scientific">Pseudorhodobacter turbinis</name>
    <dbReference type="NCBI Taxonomy" id="2500533"/>
    <lineage>
        <taxon>Bacteria</taxon>
        <taxon>Pseudomonadati</taxon>
        <taxon>Pseudomonadota</taxon>
        <taxon>Alphaproteobacteria</taxon>
        <taxon>Rhodobacterales</taxon>
        <taxon>Paracoccaceae</taxon>
        <taxon>Pseudorhodobacter</taxon>
    </lineage>
</organism>
<name>A0A4P8EKZ8_9RHOB</name>
<reference evidence="1 2" key="1">
    <citation type="submission" date="2019-05" db="EMBL/GenBank/DDBJ databases">
        <title>Pseudorhodobacter turbinis sp. nov., isolated from the gut of the Korean turban shell.</title>
        <authorList>
            <person name="Jeong Y.-S."/>
            <person name="Kang W.-R."/>
            <person name="Bae J.-W."/>
        </authorList>
    </citation>
    <scope>NUCLEOTIDE SEQUENCE [LARGE SCALE GENOMIC DNA]</scope>
    <source>
        <strain evidence="1 2">S12M18</strain>
        <plasmid evidence="1 2">unnamed1</plasmid>
    </source>
</reference>
<accession>A0A4P8EKZ8</accession>